<keyword evidence="9" id="KW-1185">Reference proteome</keyword>
<dbReference type="GO" id="GO:0005829">
    <property type="term" value="C:cytosol"/>
    <property type="evidence" value="ECO:0007669"/>
    <property type="project" value="TreeGrafter"/>
</dbReference>
<dbReference type="OrthoDB" id="9806170at2"/>
<evidence type="ECO:0000256" key="6">
    <source>
        <dbReference type="HAMAP-Rule" id="MF_01930"/>
    </source>
</evidence>
<dbReference type="GO" id="GO:0006189">
    <property type="term" value="P:'de novo' IMP biosynthetic process"/>
    <property type="evidence" value="ECO:0007669"/>
    <property type="project" value="UniProtKB-UniRule"/>
</dbReference>
<dbReference type="SUPFAM" id="SSF53328">
    <property type="entry name" value="Formyltransferase"/>
    <property type="match status" value="1"/>
</dbReference>
<gene>
    <name evidence="6" type="primary">purN</name>
    <name evidence="8" type="ORF">SY85_16805</name>
</gene>
<feature type="binding site" evidence="6">
    <location>
        <begin position="28"/>
        <end position="30"/>
    </location>
    <ligand>
        <name>N(1)-(5-phospho-beta-D-ribosyl)glycinamide</name>
        <dbReference type="ChEBI" id="CHEBI:143788"/>
    </ligand>
</feature>
<protein>
    <recommendedName>
        <fullName evidence="6">Phosphoribosylglycinamide formyltransferase</fullName>
        <ecNumber evidence="6">2.1.2.2</ecNumber>
    </recommendedName>
    <alternativeName>
        <fullName evidence="6">5'-phosphoribosylglycinamide transformylase</fullName>
    </alternativeName>
    <alternativeName>
        <fullName evidence="6">GAR transformylase</fullName>
        <shortName evidence="6">GART</shortName>
    </alternativeName>
</protein>
<comment type="catalytic activity">
    <reaction evidence="5 6">
        <text>N(1)-(5-phospho-beta-D-ribosyl)glycinamide + (6R)-10-formyltetrahydrofolate = N(2)-formyl-N(1)-(5-phospho-beta-D-ribosyl)glycinamide + (6S)-5,6,7,8-tetrahydrofolate + H(+)</text>
        <dbReference type="Rhea" id="RHEA:15053"/>
        <dbReference type="ChEBI" id="CHEBI:15378"/>
        <dbReference type="ChEBI" id="CHEBI:57453"/>
        <dbReference type="ChEBI" id="CHEBI:143788"/>
        <dbReference type="ChEBI" id="CHEBI:147286"/>
        <dbReference type="ChEBI" id="CHEBI:195366"/>
        <dbReference type="EC" id="2.1.2.2"/>
    </reaction>
</comment>
<dbReference type="PATRIC" id="fig|1492898.3.peg.3656"/>
<evidence type="ECO:0000259" key="7">
    <source>
        <dbReference type="Pfam" id="PF00551"/>
    </source>
</evidence>
<dbReference type="InterPro" id="IPR002376">
    <property type="entry name" value="Formyl_transf_N"/>
</dbReference>
<dbReference type="PROSITE" id="PS00373">
    <property type="entry name" value="GART"/>
    <property type="match status" value="1"/>
</dbReference>
<proteinExistence type="inferred from homology"/>
<evidence type="ECO:0000256" key="4">
    <source>
        <dbReference type="ARBA" id="ARBA00038440"/>
    </source>
</evidence>
<dbReference type="KEGG" id="fla:SY85_16805"/>
<sequence>MRTEQELNVNRESGVEKYRIAIFASGTGTNAHKIIQHFKTHPTIEVALIVCNKPGAGVLSIAENEGIPTLLIEKEPFFRGDGYVPELQNAGIQFIVLAGFLWKIPQSLIEAYRLHIINIHPALLPKYGGKGMYGAFVHTAVLAAGEKESGITIHFVDEHYDHGDVIFQATCLVEPGDTPESLASRIHQLEHQHFPLIVEQVILAAQQETATK</sequence>
<reference evidence="9" key="1">
    <citation type="submission" date="2015-01" db="EMBL/GenBank/DDBJ databases">
        <title>Flavisolibacter sp./LCS9/ whole genome sequencing.</title>
        <authorList>
            <person name="Kim M.K."/>
            <person name="Srinivasan S."/>
            <person name="Lee J.-J."/>
        </authorList>
    </citation>
    <scope>NUCLEOTIDE SEQUENCE [LARGE SCALE GENOMIC DNA]</scope>
    <source>
        <strain evidence="9">LCS9</strain>
    </source>
</reference>
<reference evidence="8 9" key="2">
    <citation type="journal article" date="2016" name="Int. J. Syst. Evol. Microbiol.">
        <title>Flavisolibacter tropicus sp. nov., isolated from tropical soil.</title>
        <authorList>
            <person name="Lee J.J."/>
            <person name="Kang M.S."/>
            <person name="Kim G.S."/>
            <person name="Lee C.S."/>
            <person name="Lim S."/>
            <person name="Lee J."/>
            <person name="Roh S.H."/>
            <person name="Kang H."/>
            <person name="Ha J.M."/>
            <person name="Bae S."/>
            <person name="Jung H.Y."/>
            <person name="Kim M.K."/>
        </authorList>
    </citation>
    <scope>NUCLEOTIDE SEQUENCE [LARGE SCALE GENOMIC DNA]</scope>
    <source>
        <strain evidence="8 9">LCS9</strain>
    </source>
</reference>
<dbReference type="CDD" id="cd08645">
    <property type="entry name" value="FMT_core_GART"/>
    <property type="match status" value="1"/>
</dbReference>
<dbReference type="EMBL" id="CP011390">
    <property type="protein sequence ID" value="ANE53553.1"/>
    <property type="molecule type" value="Genomic_DNA"/>
</dbReference>
<dbReference type="STRING" id="1492898.SY85_16805"/>
<dbReference type="InterPro" id="IPR036477">
    <property type="entry name" value="Formyl_transf_N_sf"/>
</dbReference>
<dbReference type="Pfam" id="PF00551">
    <property type="entry name" value="Formyl_trans_N"/>
    <property type="match status" value="1"/>
</dbReference>
<comment type="similarity">
    <text evidence="4 6">Belongs to the GART family.</text>
</comment>
<dbReference type="HAMAP" id="MF_01930">
    <property type="entry name" value="PurN"/>
    <property type="match status" value="1"/>
</dbReference>
<dbReference type="Gene3D" id="3.40.50.170">
    <property type="entry name" value="Formyl transferase, N-terminal domain"/>
    <property type="match status" value="1"/>
</dbReference>
<feature type="binding site" evidence="6">
    <location>
        <position position="118"/>
    </location>
    <ligand>
        <name>(6R)-10-formyltetrahydrofolate</name>
        <dbReference type="ChEBI" id="CHEBI:195366"/>
    </ligand>
</feature>
<dbReference type="Proteomes" id="UP000077177">
    <property type="component" value="Chromosome"/>
</dbReference>
<evidence type="ECO:0000256" key="1">
    <source>
        <dbReference type="ARBA" id="ARBA00005054"/>
    </source>
</evidence>
<name>A0A172U3E1_9BACT</name>
<dbReference type="PANTHER" id="PTHR43369">
    <property type="entry name" value="PHOSPHORIBOSYLGLYCINAMIDE FORMYLTRANSFERASE"/>
    <property type="match status" value="1"/>
</dbReference>
<comment type="pathway">
    <text evidence="1 6">Purine metabolism; IMP biosynthesis via de novo pathway; N(2)-formyl-N(1)-(5-phospho-D-ribosyl)glycinamide from N(1)-(5-phospho-D-ribosyl)glycinamide (10-formyl THF route): step 1/1.</text>
</comment>
<evidence type="ECO:0000256" key="2">
    <source>
        <dbReference type="ARBA" id="ARBA00022679"/>
    </source>
</evidence>
<feature type="active site" description="Proton donor" evidence="6">
    <location>
        <position position="120"/>
    </location>
</feature>
<organism evidence="8 9">
    <name type="scientific">Flavisolibacter tropicus</name>
    <dbReference type="NCBI Taxonomy" id="1492898"/>
    <lineage>
        <taxon>Bacteria</taxon>
        <taxon>Pseudomonadati</taxon>
        <taxon>Bacteroidota</taxon>
        <taxon>Chitinophagia</taxon>
        <taxon>Chitinophagales</taxon>
        <taxon>Chitinophagaceae</taxon>
        <taxon>Flavisolibacter</taxon>
    </lineage>
</organism>
<dbReference type="EC" id="2.1.2.2" evidence="6"/>
<dbReference type="AlphaFoldDB" id="A0A172U3E1"/>
<dbReference type="PANTHER" id="PTHR43369:SF2">
    <property type="entry name" value="PHOSPHORIBOSYLGLYCINAMIDE FORMYLTRANSFERASE"/>
    <property type="match status" value="1"/>
</dbReference>
<evidence type="ECO:0000313" key="9">
    <source>
        <dbReference type="Proteomes" id="UP000077177"/>
    </source>
</evidence>
<evidence type="ECO:0000313" key="8">
    <source>
        <dbReference type="EMBL" id="ANE53553.1"/>
    </source>
</evidence>
<dbReference type="InterPro" id="IPR004607">
    <property type="entry name" value="GART"/>
</dbReference>
<dbReference type="InterPro" id="IPR001555">
    <property type="entry name" value="GART_AS"/>
</dbReference>
<dbReference type="GO" id="GO:0004644">
    <property type="term" value="F:phosphoribosylglycinamide formyltransferase activity"/>
    <property type="evidence" value="ECO:0007669"/>
    <property type="project" value="UniProtKB-UniRule"/>
</dbReference>
<comment type="function">
    <text evidence="6">Catalyzes the transfer of a formyl group from 10-formyltetrahydrofolate to 5-phospho-ribosyl-glycinamide (GAR), producing 5-phospho-ribosyl-N-formylglycinamide (FGAR) and tetrahydrofolate.</text>
</comment>
<accession>A0A172U3E1</accession>
<dbReference type="UniPathway" id="UPA00074">
    <property type="reaction ID" value="UER00126"/>
</dbReference>
<keyword evidence="3 6" id="KW-0658">Purine biosynthesis</keyword>
<keyword evidence="2 6" id="KW-0808">Transferase</keyword>
<evidence type="ECO:0000256" key="3">
    <source>
        <dbReference type="ARBA" id="ARBA00022755"/>
    </source>
</evidence>
<feature type="site" description="Raises pKa of active site His" evidence="6">
    <location>
        <position position="161"/>
    </location>
</feature>
<evidence type="ECO:0000256" key="5">
    <source>
        <dbReference type="ARBA" id="ARBA00047664"/>
    </source>
</evidence>
<comment type="caution">
    <text evidence="6">Lacks conserved residue(s) required for the propagation of feature annotation.</text>
</comment>
<feature type="domain" description="Formyl transferase N-terminal" evidence="7">
    <location>
        <begin position="19"/>
        <end position="196"/>
    </location>
</feature>